<dbReference type="EMBL" id="CAAALY010062996">
    <property type="protein sequence ID" value="VEL23638.1"/>
    <property type="molecule type" value="Genomic_DNA"/>
</dbReference>
<keyword evidence="10" id="KW-1185">Reference proteome</keyword>
<dbReference type="Gene3D" id="1.10.240.10">
    <property type="entry name" value="Tyrosyl-Transfer RNA Synthetase"/>
    <property type="match status" value="1"/>
</dbReference>
<dbReference type="InterPro" id="IPR050203">
    <property type="entry name" value="Trp-tRNA_synthetase"/>
</dbReference>
<gene>
    <name evidence="9" type="ORF">PXEA_LOCUS17078</name>
</gene>
<comment type="similarity">
    <text evidence="6">Belongs to the class-I aminoacyl-tRNA synthetase family.</text>
</comment>
<evidence type="ECO:0000256" key="3">
    <source>
        <dbReference type="ARBA" id="ARBA00022840"/>
    </source>
</evidence>
<keyword evidence="1 6" id="KW-0436">Ligase</keyword>
<dbReference type="GO" id="GO:0005759">
    <property type="term" value="C:mitochondrial matrix"/>
    <property type="evidence" value="ECO:0007669"/>
    <property type="project" value="TreeGrafter"/>
</dbReference>
<dbReference type="PANTHER" id="PTHR43766">
    <property type="entry name" value="TRYPTOPHAN--TRNA LIGASE, MITOCHONDRIAL"/>
    <property type="match status" value="1"/>
</dbReference>
<dbReference type="Pfam" id="PF00579">
    <property type="entry name" value="tRNA-synt_1b"/>
    <property type="match status" value="1"/>
</dbReference>
<dbReference type="PANTHER" id="PTHR43766:SF1">
    <property type="entry name" value="TRYPTOPHAN--TRNA LIGASE, MITOCHONDRIAL"/>
    <property type="match status" value="1"/>
</dbReference>
<dbReference type="GO" id="GO:0005524">
    <property type="term" value="F:ATP binding"/>
    <property type="evidence" value="ECO:0007669"/>
    <property type="project" value="UniProtKB-KW"/>
</dbReference>
<keyword evidence="4 6" id="KW-0648">Protein biosynthesis</keyword>
<accession>A0A3S4ZZG3</accession>
<keyword evidence="8" id="KW-0472">Membrane</keyword>
<dbReference type="OrthoDB" id="15808at2759"/>
<comment type="caution">
    <text evidence="9">The sequence shown here is derived from an EMBL/GenBank/DDBJ whole genome shotgun (WGS) entry which is preliminary data.</text>
</comment>
<keyword evidence="5 6" id="KW-0030">Aminoacyl-tRNA synthetase</keyword>
<evidence type="ECO:0000256" key="2">
    <source>
        <dbReference type="ARBA" id="ARBA00022741"/>
    </source>
</evidence>
<feature type="compositionally biased region" description="Basic residues" evidence="7">
    <location>
        <begin position="1"/>
        <end position="11"/>
    </location>
</feature>
<protein>
    <recommendedName>
        <fullName evidence="11">Tryptophanyl-tRNA synthetase</fullName>
    </recommendedName>
</protein>
<feature type="transmembrane region" description="Helical" evidence="8">
    <location>
        <begin position="77"/>
        <end position="99"/>
    </location>
</feature>
<dbReference type="InterPro" id="IPR002305">
    <property type="entry name" value="aa-tRNA-synth_Ic"/>
</dbReference>
<dbReference type="Proteomes" id="UP000784294">
    <property type="component" value="Unassembled WGS sequence"/>
</dbReference>
<proteinExistence type="inferred from homology"/>
<sequence length="111" mass="12587">MHIRTHQIHSLRHPEKKMSKSYGGADDAGTIWLTDDPDQLSRKVSRALTDSQPGVSYDPVGRPGLANLIRILAALEVNLIAILHCIHNLIISLITQFISRKRCRMSFHKMY</sequence>
<keyword evidence="3 6" id="KW-0067">ATP-binding</keyword>
<dbReference type="AlphaFoldDB" id="A0A3S4ZZG3"/>
<organism evidence="9 10">
    <name type="scientific">Protopolystoma xenopodis</name>
    <dbReference type="NCBI Taxonomy" id="117903"/>
    <lineage>
        <taxon>Eukaryota</taxon>
        <taxon>Metazoa</taxon>
        <taxon>Spiralia</taxon>
        <taxon>Lophotrochozoa</taxon>
        <taxon>Platyhelminthes</taxon>
        <taxon>Monogenea</taxon>
        <taxon>Polyopisthocotylea</taxon>
        <taxon>Polystomatidea</taxon>
        <taxon>Polystomatidae</taxon>
        <taxon>Protopolystoma</taxon>
    </lineage>
</organism>
<evidence type="ECO:0008006" key="11">
    <source>
        <dbReference type="Google" id="ProtNLM"/>
    </source>
</evidence>
<evidence type="ECO:0000256" key="5">
    <source>
        <dbReference type="ARBA" id="ARBA00023146"/>
    </source>
</evidence>
<evidence type="ECO:0000256" key="7">
    <source>
        <dbReference type="SAM" id="MobiDB-lite"/>
    </source>
</evidence>
<keyword evidence="2 6" id="KW-0547">Nucleotide-binding</keyword>
<evidence type="ECO:0000313" key="10">
    <source>
        <dbReference type="Proteomes" id="UP000784294"/>
    </source>
</evidence>
<evidence type="ECO:0000313" key="9">
    <source>
        <dbReference type="EMBL" id="VEL23638.1"/>
    </source>
</evidence>
<reference evidence="9" key="1">
    <citation type="submission" date="2018-11" db="EMBL/GenBank/DDBJ databases">
        <authorList>
            <consortium name="Pathogen Informatics"/>
        </authorList>
    </citation>
    <scope>NUCLEOTIDE SEQUENCE</scope>
</reference>
<name>A0A3S4ZZG3_9PLAT</name>
<evidence type="ECO:0000256" key="6">
    <source>
        <dbReference type="RuleBase" id="RU363036"/>
    </source>
</evidence>
<evidence type="ECO:0000256" key="8">
    <source>
        <dbReference type="SAM" id="Phobius"/>
    </source>
</evidence>
<evidence type="ECO:0000256" key="1">
    <source>
        <dbReference type="ARBA" id="ARBA00022598"/>
    </source>
</evidence>
<keyword evidence="8" id="KW-1133">Transmembrane helix</keyword>
<feature type="region of interest" description="Disordered" evidence="7">
    <location>
        <begin position="1"/>
        <end position="23"/>
    </location>
</feature>
<evidence type="ECO:0000256" key="4">
    <source>
        <dbReference type="ARBA" id="ARBA00022917"/>
    </source>
</evidence>
<dbReference type="GO" id="GO:0004830">
    <property type="term" value="F:tryptophan-tRNA ligase activity"/>
    <property type="evidence" value="ECO:0007669"/>
    <property type="project" value="TreeGrafter"/>
</dbReference>
<keyword evidence="8" id="KW-0812">Transmembrane</keyword>
<dbReference type="GO" id="GO:0070183">
    <property type="term" value="P:mitochondrial tryptophanyl-tRNA aminoacylation"/>
    <property type="evidence" value="ECO:0007669"/>
    <property type="project" value="TreeGrafter"/>
</dbReference>
<dbReference type="SUPFAM" id="SSF52374">
    <property type="entry name" value="Nucleotidylyl transferase"/>
    <property type="match status" value="1"/>
</dbReference>